<comment type="similarity">
    <text evidence="2 8">Belongs to the carbamoyltransferase HypF family.</text>
</comment>
<keyword evidence="5" id="KW-0863">Zinc-finger</keyword>
<evidence type="ECO:0000256" key="7">
    <source>
        <dbReference type="ARBA" id="ARBA00048220"/>
    </source>
</evidence>
<dbReference type="PIRSF" id="PIRSF006256">
    <property type="entry name" value="CMPcnvr_hdrg_mat"/>
    <property type="match status" value="1"/>
</dbReference>
<dbReference type="InterPro" id="IPR001792">
    <property type="entry name" value="Acylphosphatase-like_dom"/>
</dbReference>
<evidence type="ECO:0000256" key="5">
    <source>
        <dbReference type="ARBA" id="ARBA00022771"/>
    </source>
</evidence>
<dbReference type="Proteomes" id="UP001144372">
    <property type="component" value="Unassembled WGS sequence"/>
</dbReference>
<dbReference type="PROSITE" id="PS51160">
    <property type="entry name" value="ACYLPHOSPHATASE_3"/>
    <property type="match status" value="1"/>
</dbReference>
<dbReference type="Pfam" id="PF00708">
    <property type="entry name" value="Acylphosphatase"/>
    <property type="match status" value="1"/>
</dbReference>
<keyword evidence="4" id="KW-0479">Metal-binding</keyword>
<dbReference type="InterPro" id="IPR051060">
    <property type="entry name" value="Carbamoyltrans_HypF-like"/>
</dbReference>
<reference evidence="12" key="1">
    <citation type="submission" date="2022-12" db="EMBL/GenBank/DDBJ databases">
        <title>Reference genome sequencing for broad-spectrum identification of bacterial and archaeal isolates by mass spectrometry.</title>
        <authorList>
            <person name="Sekiguchi Y."/>
            <person name="Tourlousse D.M."/>
        </authorList>
    </citation>
    <scope>NUCLEOTIDE SEQUENCE</scope>
    <source>
        <strain evidence="12">ASRB1</strain>
    </source>
</reference>
<dbReference type="SUPFAM" id="SSF54975">
    <property type="entry name" value="Acylphosphatase/BLUF domain-like"/>
    <property type="match status" value="1"/>
</dbReference>
<feature type="active site" evidence="9">
    <location>
        <position position="33"/>
    </location>
</feature>
<dbReference type="Pfam" id="PF17788">
    <property type="entry name" value="HypF_C"/>
    <property type="match status" value="1"/>
</dbReference>
<dbReference type="GO" id="GO:0003725">
    <property type="term" value="F:double-stranded RNA binding"/>
    <property type="evidence" value="ECO:0007669"/>
    <property type="project" value="InterPro"/>
</dbReference>
<evidence type="ECO:0000259" key="11">
    <source>
        <dbReference type="PROSITE" id="PS51163"/>
    </source>
</evidence>
<evidence type="ECO:0000256" key="1">
    <source>
        <dbReference type="ARBA" id="ARBA00004711"/>
    </source>
</evidence>
<keyword evidence="6" id="KW-0862">Zinc</keyword>
<evidence type="ECO:0000256" key="2">
    <source>
        <dbReference type="ARBA" id="ARBA00008097"/>
    </source>
</evidence>
<dbReference type="Pfam" id="PF07503">
    <property type="entry name" value="zf-HYPF"/>
    <property type="match status" value="2"/>
</dbReference>
<protein>
    <recommendedName>
        <fullName evidence="8">Carbamoyltransferase</fullName>
        <ecNumber evidence="8">6.2.-.-</ecNumber>
    </recommendedName>
</protein>
<dbReference type="NCBIfam" id="TIGR00143">
    <property type="entry name" value="hypF"/>
    <property type="match status" value="1"/>
</dbReference>
<dbReference type="Pfam" id="PF01300">
    <property type="entry name" value="Sua5_yciO_yrdC"/>
    <property type="match status" value="1"/>
</dbReference>
<dbReference type="GO" id="GO:0008270">
    <property type="term" value="F:zinc ion binding"/>
    <property type="evidence" value="ECO:0007669"/>
    <property type="project" value="UniProtKB-KW"/>
</dbReference>
<dbReference type="Gene3D" id="3.90.870.50">
    <property type="match status" value="1"/>
</dbReference>
<dbReference type="GO" id="GO:0003998">
    <property type="term" value="F:acylphosphatase activity"/>
    <property type="evidence" value="ECO:0007669"/>
    <property type="project" value="UniProtKB-EC"/>
</dbReference>
<evidence type="ECO:0000313" key="12">
    <source>
        <dbReference type="EMBL" id="GLI33940.1"/>
    </source>
</evidence>
<dbReference type="PROSITE" id="PS51163">
    <property type="entry name" value="YRDC"/>
    <property type="match status" value="1"/>
</dbReference>
<dbReference type="Gene3D" id="3.30.420.360">
    <property type="match status" value="1"/>
</dbReference>
<dbReference type="PANTHER" id="PTHR42959">
    <property type="entry name" value="CARBAMOYLTRANSFERASE"/>
    <property type="match status" value="1"/>
</dbReference>
<evidence type="ECO:0000256" key="8">
    <source>
        <dbReference type="PIRNR" id="PIRNR006256"/>
    </source>
</evidence>
<dbReference type="EMBL" id="BSDR01000001">
    <property type="protein sequence ID" value="GLI33940.1"/>
    <property type="molecule type" value="Genomic_DNA"/>
</dbReference>
<comment type="catalytic activity">
    <reaction evidence="7">
        <text>C-terminal L-cysteinyl-[HypE protein] + carbamoyl phosphate + ATP + H2O = C-terminal S-carboxamide-L-cysteinyl-[HypE protein] + AMP + phosphate + diphosphate + H(+)</text>
        <dbReference type="Rhea" id="RHEA:55636"/>
        <dbReference type="Rhea" id="RHEA-COMP:14247"/>
        <dbReference type="Rhea" id="RHEA-COMP:14392"/>
        <dbReference type="ChEBI" id="CHEBI:15377"/>
        <dbReference type="ChEBI" id="CHEBI:15378"/>
        <dbReference type="ChEBI" id="CHEBI:30616"/>
        <dbReference type="ChEBI" id="CHEBI:33019"/>
        <dbReference type="ChEBI" id="CHEBI:43474"/>
        <dbReference type="ChEBI" id="CHEBI:58228"/>
        <dbReference type="ChEBI" id="CHEBI:76913"/>
        <dbReference type="ChEBI" id="CHEBI:139126"/>
        <dbReference type="ChEBI" id="CHEBI:456215"/>
    </reaction>
</comment>
<dbReference type="InterPro" id="IPR006070">
    <property type="entry name" value="Sua5-like_dom"/>
</dbReference>
<keyword evidence="3" id="KW-0436">Ligase</keyword>
<feature type="domain" description="Acylphosphatase-like" evidence="10">
    <location>
        <begin position="1"/>
        <end position="86"/>
    </location>
</feature>
<dbReference type="InterPro" id="IPR055128">
    <property type="entry name" value="HypF_C_2"/>
</dbReference>
<dbReference type="Gene3D" id="3.30.110.120">
    <property type="match status" value="1"/>
</dbReference>
<feature type="domain" description="YrdC-like" evidence="11">
    <location>
        <begin position="197"/>
        <end position="386"/>
    </location>
</feature>
<dbReference type="GO" id="GO:0051604">
    <property type="term" value="P:protein maturation"/>
    <property type="evidence" value="ECO:0007669"/>
    <property type="project" value="TreeGrafter"/>
</dbReference>
<keyword evidence="13" id="KW-1185">Reference proteome</keyword>
<evidence type="ECO:0000256" key="4">
    <source>
        <dbReference type="ARBA" id="ARBA00022723"/>
    </source>
</evidence>
<dbReference type="RefSeq" id="WP_281793220.1">
    <property type="nucleotide sequence ID" value="NZ_BSDR01000001.1"/>
</dbReference>
<name>A0A9W6D4E7_9BACT</name>
<dbReference type="PROSITE" id="PS00150">
    <property type="entry name" value="ACYLPHOSPHATASE_1"/>
    <property type="match status" value="1"/>
</dbReference>
<gene>
    <name evidence="12" type="primary">hypF</name>
    <name evidence="12" type="ORF">DAMNIGENAA_13730</name>
</gene>
<accession>A0A9W6D4E7</accession>
<dbReference type="InterPro" id="IPR017945">
    <property type="entry name" value="DHBP_synth_RibB-like_a/b_dom"/>
</dbReference>
<dbReference type="GO" id="GO:0016743">
    <property type="term" value="F:carboxyl- or carbamoyltransferase activity"/>
    <property type="evidence" value="ECO:0007669"/>
    <property type="project" value="UniProtKB-UniRule"/>
</dbReference>
<dbReference type="Gene3D" id="3.30.420.40">
    <property type="match status" value="1"/>
</dbReference>
<organism evidence="12 13">
    <name type="scientific">Desulforhabdus amnigena</name>
    <dbReference type="NCBI Taxonomy" id="40218"/>
    <lineage>
        <taxon>Bacteria</taxon>
        <taxon>Pseudomonadati</taxon>
        <taxon>Thermodesulfobacteriota</taxon>
        <taxon>Syntrophobacteria</taxon>
        <taxon>Syntrophobacterales</taxon>
        <taxon>Syntrophobacteraceae</taxon>
        <taxon>Desulforhabdus</taxon>
    </lineage>
</organism>
<evidence type="ECO:0000256" key="9">
    <source>
        <dbReference type="PROSITE-ProRule" id="PRU00520"/>
    </source>
</evidence>
<evidence type="ECO:0000256" key="3">
    <source>
        <dbReference type="ARBA" id="ARBA00022598"/>
    </source>
</evidence>
<proteinExistence type="inferred from homology"/>
<feature type="active site" evidence="9">
    <location>
        <position position="15"/>
    </location>
</feature>
<dbReference type="SUPFAM" id="SSF55821">
    <property type="entry name" value="YrdC/RibB"/>
    <property type="match status" value="1"/>
</dbReference>
<dbReference type="InterPro" id="IPR004421">
    <property type="entry name" value="Carbamoyltransferase_HypF"/>
</dbReference>
<evidence type="ECO:0000259" key="10">
    <source>
        <dbReference type="PROSITE" id="PS51160"/>
    </source>
</evidence>
<dbReference type="Pfam" id="PF22521">
    <property type="entry name" value="HypF_C_2"/>
    <property type="match status" value="1"/>
</dbReference>
<dbReference type="InterPro" id="IPR011125">
    <property type="entry name" value="Znf_HypF"/>
</dbReference>
<keyword evidence="9" id="KW-0378">Hydrolase</keyword>
<sequence length="759" mass="85212">MFVRVRGIVQGVGFRPFIYQLAHRYQLGGWVRNDSNGVEIDAAGHAEQIDRFLRDISAKAPPLARIDEMDVLDRKFSPVECFTIVKSDGEQSRSTLIAPDVCTCDDCFRELNDPLNRRYRYPFINCTHCGPRYTIIKDIPYDRDKTTMGSFAMCPACRKEYEDPMDRRFHAQPNACWECGPRVWLETPAGRKVAEGDDAVLRSVRHLETGSILAVKGLGGFHLAVHAGDEGAVNRLRSRKVREEKPFAVMFCSVDAVKEVCLVNAEEEVLLTGLQRPIVLLKIRADKAGSVIAPSVAPHNRFLGAFLPYTPLHFLLFEGCSYDALVMTSGNRSDEPIVMTNEDARERLKDIADYFLFHDRDIHMRCDDSVTRVLHGKPRPMRRARGYVPLPVFLREPVPPVLGVGAELKNTICLTRGREAFLSQHIGDLENLETLNSFEHVISHLERILEIQPECVVHDLHPDYLSTQWALGQKGLQRLAVQHHHAHIASVAAEQKLTGPLLGLALDGTGFGTDGTLWGGEILRVDGHRFERLGHLRHVPLPGGSKAIKEPWRMALAYLWSIDPRNCEETFAHVVERWSVQNRRILVQMLERRVNSPLTSSCGRLFDAVSALIGLRDSVTYEGQAAIELEQVMEADDGSYEGIVTREQETLILDPYPMVAEVAGEVKRKQGVGIISARFHNGLVNLLSEGIRRAREDTGLNRVAMSGGVFQNAYLFDKLHSELMQQGFQVYSHMEVPTNDACIALGQAYIGADWLMLRS</sequence>
<dbReference type="GO" id="GO:0016874">
    <property type="term" value="F:ligase activity"/>
    <property type="evidence" value="ECO:0007669"/>
    <property type="project" value="UniProtKB-UniRule"/>
</dbReference>
<comment type="pathway">
    <text evidence="1">Protein modification; [NiFe] hydrogenase maturation.</text>
</comment>
<evidence type="ECO:0000256" key="6">
    <source>
        <dbReference type="ARBA" id="ARBA00022833"/>
    </source>
</evidence>
<dbReference type="EC" id="6.2.-.-" evidence="8"/>
<dbReference type="PANTHER" id="PTHR42959:SF1">
    <property type="entry name" value="CARBAMOYLTRANSFERASE HYPF"/>
    <property type="match status" value="1"/>
</dbReference>
<evidence type="ECO:0000313" key="13">
    <source>
        <dbReference type="Proteomes" id="UP001144372"/>
    </source>
</evidence>
<dbReference type="InterPro" id="IPR017968">
    <property type="entry name" value="Acylphosphatase_CS"/>
</dbReference>
<comment type="catalytic activity">
    <reaction evidence="9">
        <text>an acyl phosphate + H2O = a carboxylate + phosphate + H(+)</text>
        <dbReference type="Rhea" id="RHEA:14965"/>
        <dbReference type="ChEBI" id="CHEBI:15377"/>
        <dbReference type="ChEBI" id="CHEBI:15378"/>
        <dbReference type="ChEBI" id="CHEBI:29067"/>
        <dbReference type="ChEBI" id="CHEBI:43474"/>
        <dbReference type="ChEBI" id="CHEBI:59918"/>
        <dbReference type="EC" id="3.6.1.7"/>
    </reaction>
</comment>
<dbReference type="InterPro" id="IPR036046">
    <property type="entry name" value="Acylphosphatase-like_dom_sf"/>
</dbReference>
<dbReference type="FunFam" id="3.30.420.40:FF:000124">
    <property type="entry name" value="Carbamoyltransferase HypF"/>
    <property type="match status" value="1"/>
</dbReference>
<dbReference type="AlphaFoldDB" id="A0A9W6D4E7"/>
<comment type="caution">
    <text evidence="12">The sequence shown here is derived from an EMBL/GenBank/DDBJ whole genome shotgun (WGS) entry which is preliminary data.</text>
</comment>
<dbReference type="InterPro" id="IPR041440">
    <property type="entry name" value="HypF_C"/>
</dbReference>